<dbReference type="Proteomes" id="UP000831327">
    <property type="component" value="Chromosome"/>
</dbReference>
<keyword evidence="6" id="KW-1185">Reference proteome</keyword>
<dbReference type="Gene3D" id="2.120.10.30">
    <property type="entry name" value="TolB, C-terminal domain"/>
    <property type="match status" value="1"/>
</dbReference>
<dbReference type="PANTHER" id="PTHR10680">
    <property type="entry name" value="PEPTIDYL-GLYCINE ALPHA-AMIDATING MONOOXYGENASE"/>
    <property type="match status" value="1"/>
</dbReference>
<evidence type="ECO:0000256" key="4">
    <source>
        <dbReference type="PROSITE-ProRule" id="PRU00504"/>
    </source>
</evidence>
<evidence type="ECO:0000313" key="6">
    <source>
        <dbReference type="Proteomes" id="UP000831327"/>
    </source>
</evidence>
<feature type="repeat" description="NHL" evidence="4">
    <location>
        <begin position="163"/>
        <end position="202"/>
    </location>
</feature>
<evidence type="ECO:0008006" key="7">
    <source>
        <dbReference type="Google" id="ProtNLM"/>
    </source>
</evidence>
<sequence length="282" mass="30387">MPRHELRVRLGETVYRVERPWGEVPSGQGVPSDVACDAKGRVYVQLRQDPMTDAEGPAVVVLAPDGRRVAAWGGAEVADGHMLSVHPDGRVFVVDRDAQEIIIFSAEGKRLGGIGKRHAPGEPFNAPCDVAFAPDGTIYVADGYAASVVHRFSAEGTPLGRWGREGTGPGEFSTPHSVWVLPDGRVTVADRENNRVQVFTPEGAWLADWRGNHKPMSVHGGPDGGLYVTDQVPQLSLLSKNGAILGRCRPVLNGAHGMWRAPDGCIFLSEQTPSRLTRLVPV</sequence>
<gene>
    <name evidence="5" type="ORF">Rmf_03210</name>
</gene>
<proteinExistence type="predicted"/>
<protein>
    <recommendedName>
        <fullName evidence="7">Peptidase</fullName>
    </recommendedName>
</protein>
<organism evidence="5 6">
    <name type="scientific">Roseomonas fluvialis</name>
    <dbReference type="NCBI Taxonomy" id="1750527"/>
    <lineage>
        <taxon>Bacteria</taxon>
        <taxon>Pseudomonadati</taxon>
        <taxon>Pseudomonadota</taxon>
        <taxon>Alphaproteobacteria</taxon>
        <taxon>Acetobacterales</taxon>
        <taxon>Roseomonadaceae</taxon>
        <taxon>Roseomonas</taxon>
    </lineage>
</organism>
<dbReference type="SUPFAM" id="SSF101898">
    <property type="entry name" value="NHL repeat"/>
    <property type="match status" value="1"/>
</dbReference>
<dbReference type="InterPro" id="IPR011042">
    <property type="entry name" value="6-blade_b-propeller_TolB-like"/>
</dbReference>
<keyword evidence="1" id="KW-0732">Signal</keyword>
<keyword evidence="3" id="KW-0325">Glycoprotein</keyword>
<evidence type="ECO:0000313" key="5">
    <source>
        <dbReference type="EMBL" id="BDG70392.1"/>
    </source>
</evidence>
<dbReference type="PROSITE" id="PS51125">
    <property type="entry name" value="NHL"/>
    <property type="match status" value="1"/>
</dbReference>
<dbReference type="Pfam" id="PF01436">
    <property type="entry name" value="NHL"/>
    <property type="match status" value="1"/>
</dbReference>
<accession>A0ABN6NY09</accession>
<dbReference type="InterPro" id="IPR001258">
    <property type="entry name" value="NHL_repeat"/>
</dbReference>
<keyword evidence="2" id="KW-0677">Repeat</keyword>
<name>A0ABN6NY09_9PROT</name>
<dbReference type="PANTHER" id="PTHR10680:SF38">
    <property type="entry name" value="BLL1368 PROTEIN"/>
    <property type="match status" value="1"/>
</dbReference>
<evidence type="ECO:0000256" key="1">
    <source>
        <dbReference type="ARBA" id="ARBA00022729"/>
    </source>
</evidence>
<dbReference type="RefSeq" id="WP_244457727.1">
    <property type="nucleotide sequence ID" value="NZ_AP025637.1"/>
</dbReference>
<evidence type="ECO:0000256" key="2">
    <source>
        <dbReference type="ARBA" id="ARBA00022737"/>
    </source>
</evidence>
<reference evidence="5 6" key="1">
    <citation type="journal article" date="2016" name="Microbes Environ.">
        <title>Phylogenetically diverse aerobic anoxygenic phototrophic bacteria isolated from epilithic biofilms in Tama river, Japan.</title>
        <authorList>
            <person name="Hirose S."/>
            <person name="Matsuura K."/>
            <person name="Haruta S."/>
        </authorList>
    </citation>
    <scope>NUCLEOTIDE SEQUENCE [LARGE SCALE GENOMIC DNA]</scope>
    <source>
        <strain evidence="5 6">S08</strain>
    </source>
</reference>
<dbReference type="EMBL" id="AP025637">
    <property type="protein sequence ID" value="BDG70392.1"/>
    <property type="molecule type" value="Genomic_DNA"/>
</dbReference>
<evidence type="ECO:0000256" key="3">
    <source>
        <dbReference type="ARBA" id="ARBA00023180"/>
    </source>
</evidence>